<reference evidence="4 5" key="1">
    <citation type="journal article" date="2019" name="Plant Biotechnol. J.">
        <title>The red bayberry genome and genetic basis of sex determination.</title>
        <authorList>
            <person name="Jia H.M."/>
            <person name="Jia H.J."/>
            <person name="Cai Q.L."/>
            <person name="Wang Y."/>
            <person name="Zhao H.B."/>
            <person name="Yang W.F."/>
            <person name="Wang G.Y."/>
            <person name="Li Y.H."/>
            <person name="Zhan D.L."/>
            <person name="Shen Y.T."/>
            <person name="Niu Q.F."/>
            <person name="Chang L."/>
            <person name="Qiu J."/>
            <person name="Zhao L."/>
            <person name="Xie H.B."/>
            <person name="Fu W.Y."/>
            <person name="Jin J."/>
            <person name="Li X.W."/>
            <person name="Jiao Y."/>
            <person name="Zhou C.C."/>
            <person name="Tu T."/>
            <person name="Chai C.Y."/>
            <person name="Gao J.L."/>
            <person name="Fan L.J."/>
            <person name="van de Weg E."/>
            <person name="Wang J.Y."/>
            <person name="Gao Z.S."/>
        </authorList>
    </citation>
    <scope>NUCLEOTIDE SEQUENCE [LARGE SCALE GENOMIC DNA]</scope>
    <source>
        <tissue evidence="4">Leaves</tissue>
    </source>
</reference>
<protein>
    <recommendedName>
        <fullName evidence="3">DUF629 domain-containing protein</fullName>
    </recommendedName>
</protein>
<dbReference type="AlphaFoldDB" id="A0A6A1WCG0"/>
<dbReference type="InterPro" id="IPR052398">
    <property type="entry name" value="Ubiquitin_hydrolase_53/54"/>
</dbReference>
<dbReference type="PANTHER" id="PTHR22975">
    <property type="entry name" value="UBIQUITIN SPECIFIC PROTEINASE"/>
    <property type="match status" value="1"/>
</dbReference>
<dbReference type="InterPro" id="IPR006865">
    <property type="entry name" value="DUF629"/>
</dbReference>
<dbReference type="EMBL" id="RXIC02000020">
    <property type="protein sequence ID" value="KAB1222861.1"/>
    <property type="molecule type" value="Genomic_DNA"/>
</dbReference>
<evidence type="ECO:0000313" key="5">
    <source>
        <dbReference type="Proteomes" id="UP000516437"/>
    </source>
</evidence>
<proteinExistence type="predicted"/>
<keyword evidence="2" id="KW-0378">Hydrolase</keyword>
<evidence type="ECO:0000313" key="4">
    <source>
        <dbReference type="EMBL" id="KAB1222861.1"/>
    </source>
</evidence>
<dbReference type="OrthoDB" id="1542328at2759"/>
<dbReference type="Pfam" id="PF04780">
    <property type="entry name" value="DUF629"/>
    <property type="match status" value="1"/>
</dbReference>
<dbReference type="PANTHER" id="PTHR22975:SF9">
    <property type="entry name" value="ECHINUS SPLICE FORM 3"/>
    <property type="match status" value="1"/>
</dbReference>
<keyword evidence="5" id="KW-1185">Reference proteome</keyword>
<gene>
    <name evidence="4" type="ORF">CJ030_MR2G018633</name>
</gene>
<name>A0A6A1WCG0_9ROSI</name>
<sequence>MALHERRKEVESRVIAARLLQEKKLAAFESCSQDNTIHGRRKYGKEVSKVTQIKSYWKETMSGENKRGLLKVRIEDLKAHFSKNKLAKDVLKEAIDFAMEQKKWKFCACCCCGHRSLDNDSNIGHLKSEHDMGSLSAMFEAYVPQVADDDCVDMVENGVWKPVDTVASIQIMEIPSRFESCDAVDSDSADKGIDNTQDCRSIVQENDPEVLLTEIDKFQRWPLCDDSKRTELLQRIHGALQFLLRNRCLSARHVDEVISFTIEMMITRIPFEHIDNEDLNATLLFTCFLEEAPHLESILEFLEELATSCGLGGLSGDHILDDKLRGPQEFCAKVRIVISADFSCLFLDERLLSEELLPTSFEDATADDGTALTSAVEIRESDNLPDGDAFVNWLMTGPPIREQLEAWASLKETGRTKGRELLKILEMEFNYLQRTIKTKRAHELYGELVEYSKGIFHQDYQKREKISHEFDPESSEPLLWKLQKDLEANGDPMIDIIDLETINSKFTLISDIFKEGQADSAYREERIQWLQGQLIKSVGILILAAYYAMISLLRFERSVSECLSCHLLRPRLSLQLVIKYCCKENKFLICLLMLVDFQLKMGCCRMDLRDPNVLLWMTRVSNATKVNVHYFFTWLEPLNTVKYFFPCSHSSLHRASYSCPLSEYLPSSVLQHHKLDARILAIMAIMRQTEQKLGVVSSYDYRSIMVHLLKSFMQAQVEHMFDKDTNEELVQGEQPKHYEHADAN</sequence>
<accession>A0A6A1WCG0</accession>
<evidence type="ECO:0000256" key="2">
    <source>
        <dbReference type="ARBA" id="ARBA00022801"/>
    </source>
</evidence>
<evidence type="ECO:0000256" key="1">
    <source>
        <dbReference type="ARBA" id="ARBA00022786"/>
    </source>
</evidence>
<evidence type="ECO:0000259" key="3">
    <source>
        <dbReference type="Pfam" id="PF04780"/>
    </source>
</evidence>
<dbReference type="GO" id="GO:0016787">
    <property type="term" value="F:hydrolase activity"/>
    <property type="evidence" value="ECO:0007669"/>
    <property type="project" value="UniProtKB-KW"/>
</dbReference>
<dbReference type="Proteomes" id="UP000516437">
    <property type="component" value="Chromosome 2"/>
</dbReference>
<organism evidence="4 5">
    <name type="scientific">Morella rubra</name>
    <name type="common">Chinese bayberry</name>
    <dbReference type="NCBI Taxonomy" id="262757"/>
    <lineage>
        <taxon>Eukaryota</taxon>
        <taxon>Viridiplantae</taxon>
        <taxon>Streptophyta</taxon>
        <taxon>Embryophyta</taxon>
        <taxon>Tracheophyta</taxon>
        <taxon>Spermatophyta</taxon>
        <taxon>Magnoliopsida</taxon>
        <taxon>eudicotyledons</taxon>
        <taxon>Gunneridae</taxon>
        <taxon>Pentapetalae</taxon>
        <taxon>rosids</taxon>
        <taxon>fabids</taxon>
        <taxon>Fagales</taxon>
        <taxon>Myricaceae</taxon>
        <taxon>Morella</taxon>
    </lineage>
</organism>
<comment type="caution">
    <text evidence="4">The sequence shown here is derived from an EMBL/GenBank/DDBJ whole genome shotgun (WGS) entry which is preliminary data.</text>
</comment>
<keyword evidence="1" id="KW-0833">Ubl conjugation pathway</keyword>
<feature type="domain" description="DUF629" evidence="3">
    <location>
        <begin position="52"/>
        <end position="518"/>
    </location>
</feature>